<protein>
    <submittedName>
        <fullName evidence="1">9430_t:CDS:1</fullName>
    </submittedName>
</protein>
<evidence type="ECO:0000313" key="1">
    <source>
        <dbReference type="EMBL" id="CAG8645214.1"/>
    </source>
</evidence>
<accession>A0ACA9NDU4</accession>
<proteinExistence type="predicted"/>
<comment type="caution">
    <text evidence="1">The sequence shown here is derived from an EMBL/GenBank/DDBJ whole genome shotgun (WGS) entry which is preliminary data.</text>
</comment>
<reference evidence="1" key="1">
    <citation type="submission" date="2021-06" db="EMBL/GenBank/DDBJ databases">
        <authorList>
            <person name="Kallberg Y."/>
            <person name="Tangrot J."/>
            <person name="Rosling A."/>
        </authorList>
    </citation>
    <scope>NUCLEOTIDE SEQUENCE</scope>
    <source>
        <strain evidence="1">IL203A</strain>
    </source>
</reference>
<gene>
    <name evidence="1" type="ORF">DHETER_LOCUS9028</name>
</gene>
<keyword evidence="2" id="KW-1185">Reference proteome</keyword>
<feature type="non-terminal residue" evidence="1">
    <location>
        <position position="1"/>
    </location>
</feature>
<organism evidence="1 2">
    <name type="scientific">Dentiscutata heterogama</name>
    <dbReference type="NCBI Taxonomy" id="1316150"/>
    <lineage>
        <taxon>Eukaryota</taxon>
        <taxon>Fungi</taxon>
        <taxon>Fungi incertae sedis</taxon>
        <taxon>Mucoromycota</taxon>
        <taxon>Glomeromycotina</taxon>
        <taxon>Glomeromycetes</taxon>
        <taxon>Diversisporales</taxon>
        <taxon>Gigasporaceae</taxon>
        <taxon>Dentiscutata</taxon>
    </lineage>
</organism>
<name>A0ACA9NDU4_9GLOM</name>
<dbReference type="EMBL" id="CAJVPU010015204">
    <property type="protein sequence ID" value="CAG8645214.1"/>
    <property type="molecule type" value="Genomic_DNA"/>
</dbReference>
<feature type="non-terminal residue" evidence="1">
    <location>
        <position position="63"/>
    </location>
</feature>
<dbReference type="Proteomes" id="UP000789702">
    <property type="component" value="Unassembled WGS sequence"/>
</dbReference>
<sequence>AKTKLVLQKSLGKSTHMRILHIHVHAPLYRAKTELVLQKSLGNSPSLHHTCADVPAGASLASP</sequence>
<evidence type="ECO:0000313" key="2">
    <source>
        <dbReference type="Proteomes" id="UP000789702"/>
    </source>
</evidence>